<gene>
    <name evidence="1" type="ORF">POCTA_138.1.T1030054</name>
</gene>
<dbReference type="EMBL" id="CAJJDP010000103">
    <property type="protein sequence ID" value="CAD8192827.1"/>
    <property type="molecule type" value="Genomic_DNA"/>
</dbReference>
<protein>
    <submittedName>
        <fullName evidence="1">Uncharacterized protein</fullName>
    </submittedName>
</protein>
<evidence type="ECO:0000313" key="1">
    <source>
        <dbReference type="EMBL" id="CAD8192827.1"/>
    </source>
</evidence>
<evidence type="ECO:0000313" key="2">
    <source>
        <dbReference type="Proteomes" id="UP000683925"/>
    </source>
</evidence>
<comment type="caution">
    <text evidence="1">The sequence shown here is derived from an EMBL/GenBank/DDBJ whole genome shotgun (WGS) entry which is preliminary data.</text>
</comment>
<organism evidence="1 2">
    <name type="scientific">Paramecium octaurelia</name>
    <dbReference type="NCBI Taxonomy" id="43137"/>
    <lineage>
        <taxon>Eukaryota</taxon>
        <taxon>Sar</taxon>
        <taxon>Alveolata</taxon>
        <taxon>Ciliophora</taxon>
        <taxon>Intramacronucleata</taxon>
        <taxon>Oligohymenophorea</taxon>
        <taxon>Peniculida</taxon>
        <taxon>Parameciidae</taxon>
        <taxon>Paramecium</taxon>
    </lineage>
</organism>
<reference evidence="1" key="1">
    <citation type="submission" date="2021-01" db="EMBL/GenBank/DDBJ databases">
        <authorList>
            <consortium name="Genoscope - CEA"/>
            <person name="William W."/>
        </authorList>
    </citation>
    <scope>NUCLEOTIDE SEQUENCE</scope>
</reference>
<accession>A0A8S1WVI7</accession>
<name>A0A8S1WVI7_PAROT</name>
<sequence length="50" mass="6041">MKELKFEALKSFKAVKCFSKENIKVVLTLNKWMLIYYSHNQYDTKIELLI</sequence>
<dbReference type="Proteomes" id="UP000683925">
    <property type="component" value="Unassembled WGS sequence"/>
</dbReference>
<proteinExistence type="predicted"/>
<keyword evidence="2" id="KW-1185">Reference proteome</keyword>
<dbReference type="AlphaFoldDB" id="A0A8S1WVI7"/>